<dbReference type="PROSITE" id="PS00108">
    <property type="entry name" value="PROTEIN_KINASE_ST"/>
    <property type="match status" value="1"/>
</dbReference>
<dbReference type="PROSITE" id="PS00107">
    <property type="entry name" value="PROTEIN_KINASE_ATP"/>
    <property type="match status" value="1"/>
</dbReference>
<dbReference type="RefSeq" id="WP_194448679.1">
    <property type="nucleotide sequence ID" value="NZ_CP063849.1"/>
</dbReference>
<dbReference type="SUPFAM" id="SSF48452">
    <property type="entry name" value="TPR-like"/>
    <property type="match status" value="1"/>
</dbReference>
<dbReference type="Pfam" id="PF00069">
    <property type="entry name" value="Pkinase"/>
    <property type="match status" value="1"/>
</dbReference>
<dbReference type="EMBL" id="CP063849">
    <property type="protein sequence ID" value="QOY87010.1"/>
    <property type="molecule type" value="Genomic_DNA"/>
</dbReference>
<dbReference type="CDD" id="cd14014">
    <property type="entry name" value="STKc_PknB_like"/>
    <property type="match status" value="1"/>
</dbReference>
<evidence type="ECO:0000256" key="4">
    <source>
        <dbReference type="ARBA" id="ARBA00022840"/>
    </source>
</evidence>
<dbReference type="GO" id="GO:0004674">
    <property type="term" value="F:protein serine/threonine kinase activity"/>
    <property type="evidence" value="ECO:0007669"/>
    <property type="project" value="UniProtKB-KW"/>
</dbReference>
<protein>
    <submittedName>
        <fullName evidence="7">Serine/threonine protein kinase</fullName>
    </submittedName>
</protein>
<dbReference type="SUPFAM" id="SSF56112">
    <property type="entry name" value="Protein kinase-like (PK-like)"/>
    <property type="match status" value="1"/>
</dbReference>
<reference evidence="7 8" key="1">
    <citation type="submission" date="2020-10" db="EMBL/GenBank/DDBJ databases">
        <title>Complete genome sequence of Paludibaculum fermentans P105T, a facultatively anaerobic acidobacterium capable of dissimilatory Fe(III) reduction.</title>
        <authorList>
            <person name="Dedysh S.N."/>
            <person name="Beletsky A.V."/>
            <person name="Kulichevskaya I.S."/>
            <person name="Mardanov A.V."/>
            <person name="Ravin N.V."/>
        </authorList>
    </citation>
    <scope>NUCLEOTIDE SEQUENCE [LARGE SCALE GENOMIC DNA]</scope>
    <source>
        <strain evidence="7 8">P105</strain>
    </source>
</reference>
<keyword evidence="8" id="KW-1185">Reference proteome</keyword>
<evidence type="ECO:0000259" key="6">
    <source>
        <dbReference type="PROSITE" id="PS50011"/>
    </source>
</evidence>
<evidence type="ECO:0000313" key="7">
    <source>
        <dbReference type="EMBL" id="QOY87010.1"/>
    </source>
</evidence>
<dbReference type="InterPro" id="IPR000719">
    <property type="entry name" value="Prot_kinase_dom"/>
</dbReference>
<name>A0A7S7SKG3_PALFE</name>
<gene>
    <name evidence="7" type="ORF">IRI77_30220</name>
</gene>
<dbReference type="KEGG" id="pfer:IRI77_30220"/>
<evidence type="ECO:0000256" key="1">
    <source>
        <dbReference type="ARBA" id="ARBA00022679"/>
    </source>
</evidence>
<proteinExistence type="predicted"/>
<dbReference type="Proteomes" id="UP000593892">
    <property type="component" value="Chromosome"/>
</dbReference>
<dbReference type="Gene3D" id="1.25.40.10">
    <property type="entry name" value="Tetratricopeptide repeat domain"/>
    <property type="match status" value="2"/>
</dbReference>
<sequence>MDTRRWLEVKSVLGEALDRPAGARAAYLSEACAGDAGLRAEVEALLAYEQEADLPPLFAGDASPHRLGPWRILRELGRGGMGVVYLAERDDQLYEKRVAIKLIDSAVQPEELLRRFEAERRILAQLEQPNIARLIDAGIGPDARPYFVLEYVDGLPLDEFVREAAWPLRRRVELFLKVCDALNYAHRQLIVHLDLKPGNILVTADGTPKLLDFGVARILDRESGGGLEGSPVRMLTQAYASPEQKSGGGLSVASDVYSLGVLLREVVQGEPQEDLACIAGKATAAEPAARYASVEQLAGDLGRFLRDEPVSAHEQGFAYRAAKFVRRHQMPVLGGVVALSGLLIGLSSAIYEARIANRRFDQVRHMANSFLFEFHDAIQNLPGSTQARALVVQRALEYLDSLVKESGGDVGLKRELAQSYLKIGDVQGLYFEANLGQQRESEASYQKALDLFQEIARQRPLMPSAQLDLADAHIRVATSLSAAQRHAEALRHLDQAIATASSVRFKIPPVRIALAKASFGRAENLEGLGRIDEALNERRKTLAILEELRQSSPKNAAARRWLALGHKRYGATLLNRAGAVEQALAEMRTAEKLDGETFRADPNNAVAKGDVALDAQYLAAALTRKGDVEAARAEWGRAIQMQGELVQADGRNVRARFFLIRGLQELGALDRQRRAWVQSKESLQRALTLAQAIRPGTEESMELVAGSEGQLGRTLAAEGACGAARVHLEGALAGYADLKDPRRLPAVGAQRKELAALLAGCRGQGR</sequence>
<evidence type="ECO:0000256" key="3">
    <source>
        <dbReference type="ARBA" id="ARBA00022777"/>
    </source>
</evidence>
<keyword evidence="4 5" id="KW-0067">ATP-binding</keyword>
<dbReference type="PANTHER" id="PTHR43289:SF34">
    <property type="entry name" value="SERINE_THREONINE-PROTEIN KINASE YBDM-RELATED"/>
    <property type="match status" value="1"/>
</dbReference>
<dbReference type="AlphaFoldDB" id="A0A7S7SKG3"/>
<evidence type="ECO:0000256" key="2">
    <source>
        <dbReference type="ARBA" id="ARBA00022741"/>
    </source>
</evidence>
<dbReference type="PANTHER" id="PTHR43289">
    <property type="entry name" value="MITOGEN-ACTIVATED PROTEIN KINASE KINASE KINASE 20-RELATED"/>
    <property type="match status" value="1"/>
</dbReference>
<dbReference type="InterPro" id="IPR008271">
    <property type="entry name" value="Ser/Thr_kinase_AS"/>
</dbReference>
<dbReference type="Gene3D" id="1.10.510.10">
    <property type="entry name" value="Transferase(Phosphotransferase) domain 1"/>
    <property type="match status" value="1"/>
</dbReference>
<evidence type="ECO:0000256" key="5">
    <source>
        <dbReference type="PROSITE-ProRule" id="PRU10141"/>
    </source>
</evidence>
<dbReference type="InterPro" id="IPR017441">
    <property type="entry name" value="Protein_kinase_ATP_BS"/>
</dbReference>
<keyword evidence="3 7" id="KW-0418">Kinase</keyword>
<feature type="binding site" evidence="5">
    <location>
        <position position="101"/>
    </location>
    <ligand>
        <name>ATP</name>
        <dbReference type="ChEBI" id="CHEBI:30616"/>
    </ligand>
</feature>
<dbReference type="SMART" id="SM00220">
    <property type="entry name" value="S_TKc"/>
    <property type="match status" value="1"/>
</dbReference>
<organism evidence="7 8">
    <name type="scientific">Paludibaculum fermentans</name>
    <dbReference type="NCBI Taxonomy" id="1473598"/>
    <lineage>
        <taxon>Bacteria</taxon>
        <taxon>Pseudomonadati</taxon>
        <taxon>Acidobacteriota</taxon>
        <taxon>Terriglobia</taxon>
        <taxon>Bryobacterales</taxon>
        <taxon>Bryobacteraceae</taxon>
        <taxon>Paludibaculum</taxon>
    </lineage>
</organism>
<dbReference type="PROSITE" id="PS50011">
    <property type="entry name" value="PROTEIN_KINASE_DOM"/>
    <property type="match status" value="1"/>
</dbReference>
<dbReference type="GO" id="GO:0005524">
    <property type="term" value="F:ATP binding"/>
    <property type="evidence" value="ECO:0007669"/>
    <property type="project" value="UniProtKB-UniRule"/>
</dbReference>
<feature type="domain" description="Protein kinase" evidence="6">
    <location>
        <begin position="70"/>
        <end position="371"/>
    </location>
</feature>
<keyword evidence="2 5" id="KW-0547">Nucleotide-binding</keyword>
<keyword evidence="1" id="KW-0808">Transferase</keyword>
<dbReference type="InterPro" id="IPR011009">
    <property type="entry name" value="Kinase-like_dom_sf"/>
</dbReference>
<evidence type="ECO:0000313" key="8">
    <source>
        <dbReference type="Proteomes" id="UP000593892"/>
    </source>
</evidence>
<accession>A0A7S7SKG3</accession>
<dbReference type="InterPro" id="IPR011990">
    <property type="entry name" value="TPR-like_helical_dom_sf"/>
</dbReference>
<keyword evidence="7" id="KW-0723">Serine/threonine-protein kinase</keyword>